<keyword evidence="4" id="KW-0227">DNA damage</keyword>
<evidence type="ECO:0000256" key="7">
    <source>
        <dbReference type="ARBA" id="ARBA00023204"/>
    </source>
</evidence>
<dbReference type="GO" id="GO:0003690">
    <property type="term" value="F:double-stranded DNA binding"/>
    <property type="evidence" value="ECO:0007669"/>
    <property type="project" value="TreeGrafter"/>
</dbReference>
<evidence type="ECO:0000256" key="3">
    <source>
        <dbReference type="ARBA" id="ARBA00022722"/>
    </source>
</evidence>
<keyword evidence="14" id="KW-1185">Reference proteome</keyword>
<evidence type="ECO:0000256" key="6">
    <source>
        <dbReference type="ARBA" id="ARBA00022839"/>
    </source>
</evidence>
<keyword evidence="6" id="KW-0269">Exonuclease</keyword>
<dbReference type="GO" id="GO:0005634">
    <property type="term" value="C:nucleus"/>
    <property type="evidence" value="ECO:0007669"/>
    <property type="project" value="UniProtKB-SubCell"/>
</dbReference>
<feature type="binding site" evidence="10">
    <location>
        <position position="545"/>
    </location>
    <ligand>
        <name>substrate</name>
    </ligand>
</feature>
<feature type="active site" description="Proton donor/acceptor" evidence="9">
    <location>
        <position position="543"/>
    </location>
</feature>
<comment type="subcellular location">
    <subcellularLocation>
        <location evidence="1">Nucleus</location>
    </subcellularLocation>
</comment>
<dbReference type="AlphaFoldDB" id="A0A376B2B2"/>
<dbReference type="SUPFAM" id="SSF56024">
    <property type="entry name" value="Phospholipase D/nuclease"/>
    <property type="match status" value="2"/>
</dbReference>
<evidence type="ECO:0000256" key="10">
    <source>
        <dbReference type="PIRSR" id="PIRSR610347-2"/>
    </source>
</evidence>
<gene>
    <name evidence="13" type="ORF">SCODWIG_00552</name>
</gene>
<proteinExistence type="inferred from homology"/>
<dbReference type="Proteomes" id="UP000262825">
    <property type="component" value="Unassembled WGS sequence"/>
</dbReference>
<reference evidence="14" key="1">
    <citation type="submission" date="2018-06" db="EMBL/GenBank/DDBJ databases">
        <authorList>
            <person name="Guldener U."/>
        </authorList>
    </citation>
    <scope>NUCLEOTIDE SEQUENCE [LARGE SCALE GENOMIC DNA]</scope>
    <source>
        <strain evidence="14">UTAD17</strain>
    </source>
</reference>
<feature type="active site" description="Nucleophile" evidence="9">
    <location>
        <position position="282"/>
    </location>
</feature>
<evidence type="ECO:0000256" key="9">
    <source>
        <dbReference type="PIRSR" id="PIRSR610347-1"/>
    </source>
</evidence>
<evidence type="ECO:0000313" key="14">
    <source>
        <dbReference type="Proteomes" id="UP000262825"/>
    </source>
</evidence>
<dbReference type="Pfam" id="PF06087">
    <property type="entry name" value="Tyr-DNA_phospho"/>
    <property type="match status" value="1"/>
</dbReference>
<protein>
    <recommendedName>
        <fullName evidence="15">Tyrosyl-DNA phosphodiesterase 1</fullName>
    </recommendedName>
</protein>
<keyword evidence="8" id="KW-0539">Nucleus</keyword>
<evidence type="ECO:0008006" key="15">
    <source>
        <dbReference type="Google" id="ProtNLM"/>
    </source>
</evidence>
<sequence length="682" mass="79174">MNNINNNNHQQNTSFSYNTDLSNLEVRKRVADHWNTKYGNDIKKSKPCHPSGPEDEKNNSTNNATRKLINNSTQLEIIETNNIENNKTNNLNTNKIVIDLTEEDTNTKRKKRKKRKENINDLTLLEENSKQHTPVSILKYTVTNNNIDKTQTQKSDTRNLPSMYLLRSIYYDRSISFSKYIIDMHDIFLAYENNNNSFTLDELWLFSYQYELDYIFPYIDSMIGNAVCINKTSNKPLIKIVYQKGTFLLPSNIDLKIKYEKYLRENIIQLLEIQMKPYTSHHSKMIIQKWKSNNGGSNDFLKIYIPSANFTFSESNLPRQMCWYSGKLPIYSKTFDTGDIETNTPAPSNFKKHLLDYIESYANASFFKSLITLLKTPNRVDFSSLKNYDFLYSTVNPKYLSGYRLMNTLLNRHNYNGDAVEKELIVQVSSIGAPLKKKSYNRNLYLLDDILVPLYSSEKLNDDPLVENGFLSNSKFKGKLIYPSVTDFLKAPMGYYSSGWFHFHYSRSAISKSMYSNWIKEKSLFKFNDSKKRSLKCGYTPSHTKFYYLRPSKDNCKNEENNDKMYWCLFTSCNLSGTAWGTYSGLPRNYEVGVIQYPSNDKDGRNSDNMLTHRCIFDCVYGNSDGSCLETSTSATTNVQDENIALLPFSPALVPYDNKDMAFCQDEQYVQVRDTRGNFYPI</sequence>
<keyword evidence="5" id="KW-0378">Hydrolase</keyword>
<feature type="site" description="Interaction with DNA" evidence="11">
    <location>
        <position position="576"/>
    </location>
</feature>
<dbReference type="InterPro" id="IPR010347">
    <property type="entry name" value="Tdp1"/>
</dbReference>
<evidence type="ECO:0000256" key="4">
    <source>
        <dbReference type="ARBA" id="ARBA00022763"/>
    </source>
</evidence>
<dbReference type="GO" id="GO:0017005">
    <property type="term" value="F:3'-tyrosyl-DNA phosphodiesterase activity"/>
    <property type="evidence" value="ECO:0007669"/>
    <property type="project" value="TreeGrafter"/>
</dbReference>
<dbReference type="GO" id="GO:0004527">
    <property type="term" value="F:exonuclease activity"/>
    <property type="evidence" value="ECO:0007669"/>
    <property type="project" value="UniProtKB-KW"/>
</dbReference>
<dbReference type="OrthoDB" id="47785at2759"/>
<keyword evidence="3" id="KW-0540">Nuclease</keyword>
<dbReference type="VEuPathDB" id="FungiDB:SCODWIG_00552"/>
<organism evidence="13 14">
    <name type="scientific">Saccharomycodes ludwigii</name>
    <dbReference type="NCBI Taxonomy" id="36035"/>
    <lineage>
        <taxon>Eukaryota</taxon>
        <taxon>Fungi</taxon>
        <taxon>Dikarya</taxon>
        <taxon>Ascomycota</taxon>
        <taxon>Saccharomycotina</taxon>
        <taxon>Saccharomycetes</taxon>
        <taxon>Saccharomycodales</taxon>
        <taxon>Saccharomycodaceae</taxon>
        <taxon>Saccharomycodes</taxon>
    </lineage>
</organism>
<evidence type="ECO:0000256" key="11">
    <source>
        <dbReference type="PIRSR" id="PIRSR610347-3"/>
    </source>
</evidence>
<name>A0A376B2B2_9ASCO</name>
<feature type="binding site" evidence="10">
    <location>
        <position position="284"/>
    </location>
    <ligand>
        <name>substrate</name>
    </ligand>
</feature>
<evidence type="ECO:0000256" key="1">
    <source>
        <dbReference type="ARBA" id="ARBA00004123"/>
    </source>
</evidence>
<dbReference type="EMBL" id="UFAJ01000048">
    <property type="protein sequence ID" value="SSD58791.1"/>
    <property type="molecule type" value="Genomic_DNA"/>
</dbReference>
<evidence type="ECO:0000256" key="5">
    <source>
        <dbReference type="ARBA" id="ARBA00022801"/>
    </source>
</evidence>
<dbReference type="GO" id="GO:0003697">
    <property type="term" value="F:single-stranded DNA binding"/>
    <property type="evidence" value="ECO:0007669"/>
    <property type="project" value="TreeGrafter"/>
</dbReference>
<accession>A0A376B2B2</accession>
<evidence type="ECO:0000256" key="8">
    <source>
        <dbReference type="ARBA" id="ARBA00023242"/>
    </source>
</evidence>
<evidence type="ECO:0000256" key="12">
    <source>
        <dbReference type="SAM" id="MobiDB-lite"/>
    </source>
</evidence>
<evidence type="ECO:0000256" key="2">
    <source>
        <dbReference type="ARBA" id="ARBA00010205"/>
    </source>
</evidence>
<evidence type="ECO:0000313" key="13">
    <source>
        <dbReference type="EMBL" id="SSD58791.1"/>
    </source>
</evidence>
<feature type="region of interest" description="Disordered" evidence="12">
    <location>
        <begin position="36"/>
        <end position="65"/>
    </location>
</feature>
<comment type="similarity">
    <text evidence="2">Belongs to the tyrosyl-DNA phosphodiesterase family.</text>
</comment>
<keyword evidence="7" id="KW-0234">DNA repair</keyword>
<dbReference type="PANTHER" id="PTHR12415">
    <property type="entry name" value="TYROSYL-DNA PHOSPHODIESTERASE 1"/>
    <property type="match status" value="1"/>
</dbReference>
<dbReference type="GO" id="GO:0006281">
    <property type="term" value="P:DNA repair"/>
    <property type="evidence" value="ECO:0007669"/>
    <property type="project" value="UniProtKB-KW"/>
</dbReference>
<dbReference type="Gene3D" id="3.30.870.10">
    <property type="entry name" value="Endonuclease Chain A"/>
    <property type="match status" value="2"/>
</dbReference>
<dbReference type="PANTHER" id="PTHR12415:SF0">
    <property type="entry name" value="TYROSYL-DNA PHOSPHODIESTERASE 1"/>
    <property type="match status" value="1"/>
</dbReference>